<proteinExistence type="predicted"/>
<evidence type="ECO:0000256" key="1">
    <source>
        <dbReference type="SAM" id="Phobius"/>
    </source>
</evidence>
<dbReference type="EMBL" id="CAJHNJ030000009">
    <property type="protein sequence ID" value="CAG9106529.1"/>
    <property type="molecule type" value="Genomic_DNA"/>
</dbReference>
<keyword evidence="3" id="KW-1185">Reference proteome</keyword>
<evidence type="ECO:0000313" key="2">
    <source>
        <dbReference type="EMBL" id="CAG9106529.1"/>
    </source>
</evidence>
<dbReference type="AlphaFoldDB" id="A0A8S4DRW3"/>
<feature type="transmembrane region" description="Helical" evidence="1">
    <location>
        <begin position="6"/>
        <end position="28"/>
    </location>
</feature>
<name>A0A8S4DRW3_PLUXY</name>
<feature type="non-terminal residue" evidence="2">
    <location>
        <position position="1"/>
    </location>
</feature>
<keyword evidence="1" id="KW-0472">Membrane</keyword>
<gene>
    <name evidence="2" type="ORF">PLXY2_LOCUS3605</name>
</gene>
<evidence type="ECO:0000313" key="3">
    <source>
        <dbReference type="Proteomes" id="UP000653454"/>
    </source>
</evidence>
<reference evidence="2" key="1">
    <citation type="submission" date="2020-11" db="EMBL/GenBank/DDBJ databases">
        <authorList>
            <person name="Whiteford S."/>
        </authorList>
    </citation>
    <scope>NUCLEOTIDE SEQUENCE</scope>
</reference>
<sequence>FLTVIYTDYILFISVFIHPLRVGWICLFGDKPT</sequence>
<keyword evidence="1" id="KW-1133">Transmembrane helix</keyword>
<dbReference type="Proteomes" id="UP000653454">
    <property type="component" value="Unassembled WGS sequence"/>
</dbReference>
<comment type="caution">
    <text evidence="2">The sequence shown here is derived from an EMBL/GenBank/DDBJ whole genome shotgun (WGS) entry which is preliminary data.</text>
</comment>
<keyword evidence="1" id="KW-0812">Transmembrane</keyword>
<organism evidence="2 3">
    <name type="scientific">Plutella xylostella</name>
    <name type="common">Diamondback moth</name>
    <name type="synonym">Plutella maculipennis</name>
    <dbReference type="NCBI Taxonomy" id="51655"/>
    <lineage>
        <taxon>Eukaryota</taxon>
        <taxon>Metazoa</taxon>
        <taxon>Ecdysozoa</taxon>
        <taxon>Arthropoda</taxon>
        <taxon>Hexapoda</taxon>
        <taxon>Insecta</taxon>
        <taxon>Pterygota</taxon>
        <taxon>Neoptera</taxon>
        <taxon>Endopterygota</taxon>
        <taxon>Lepidoptera</taxon>
        <taxon>Glossata</taxon>
        <taxon>Ditrysia</taxon>
        <taxon>Yponomeutoidea</taxon>
        <taxon>Plutellidae</taxon>
        <taxon>Plutella</taxon>
    </lineage>
</organism>
<protein>
    <submittedName>
        <fullName evidence="2">(diamondback moth) hypothetical protein</fullName>
    </submittedName>
</protein>
<accession>A0A8S4DRW3</accession>